<dbReference type="eggNOG" id="COG0640">
    <property type="taxonomic scope" value="Bacteria"/>
</dbReference>
<evidence type="ECO:0000259" key="5">
    <source>
        <dbReference type="PROSITE" id="PS50987"/>
    </source>
</evidence>
<dbReference type="GO" id="GO:0046685">
    <property type="term" value="P:response to arsenic-containing substance"/>
    <property type="evidence" value="ECO:0007669"/>
    <property type="project" value="UniProtKB-KW"/>
</dbReference>
<dbReference type="Pfam" id="PF01451">
    <property type="entry name" value="LMWPc"/>
    <property type="match status" value="1"/>
</dbReference>
<dbReference type="PROSITE" id="PS50987">
    <property type="entry name" value="HTH_ARSR_2"/>
    <property type="match status" value="1"/>
</dbReference>
<name>A0A094IQU3_9GAMM</name>
<dbReference type="GO" id="GO:0003677">
    <property type="term" value="F:DNA binding"/>
    <property type="evidence" value="ECO:0007669"/>
    <property type="project" value="UniProtKB-KW"/>
</dbReference>
<dbReference type="PANTHER" id="PTHR43428:SF1">
    <property type="entry name" value="ARSENATE REDUCTASE"/>
    <property type="match status" value="1"/>
</dbReference>
<evidence type="ECO:0000256" key="4">
    <source>
        <dbReference type="ARBA" id="ARBA00023163"/>
    </source>
</evidence>
<protein>
    <submittedName>
        <fullName evidence="6">ArsR family transcriptional regulator</fullName>
    </submittedName>
</protein>
<evidence type="ECO:0000256" key="3">
    <source>
        <dbReference type="ARBA" id="ARBA00023125"/>
    </source>
</evidence>
<reference evidence="6 7" key="1">
    <citation type="submission" date="2014-06" db="EMBL/GenBank/DDBJ databases">
        <title>Draft genome sequence of Idiomarina sp. MCCC 1A10513.</title>
        <authorList>
            <person name="Du J."/>
            <person name="Lai Q."/>
            <person name="Shao Z."/>
        </authorList>
    </citation>
    <scope>NUCLEOTIDE SEQUENCE [LARGE SCALE GENOMIC DNA]</scope>
    <source>
        <strain evidence="6 7">MCCC 1A10513</strain>
    </source>
</reference>
<dbReference type="PANTHER" id="PTHR43428">
    <property type="entry name" value="ARSENATE REDUCTASE"/>
    <property type="match status" value="1"/>
</dbReference>
<evidence type="ECO:0000256" key="2">
    <source>
        <dbReference type="ARBA" id="ARBA00023015"/>
    </source>
</evidence>
<proteinExistence type="predicted"/>
<evidence type="ECO:0000313" key="6">
    <source>
        <dbReference type="EMBL" id="KFZ29482.1"/>
    </source>
</evidence>
<dbReference type="InterPro" id="IPR036388">
    <property type="entry name" value="WH-like_DNA-bd_sf"/>
</dbReference>
<dbReference type="Pfam" id="PF01022">
    <property type="entry name" value="HTH_5"/>
    <property type="match status" value="1"/>
</dbReference>
<dbReference type="RefSeq" id="WP_034730640.1">
    <property type="nucleotide sequence ID" value="NZ_JPIN01000002.1"/>
</dbReference>
<dbReference type="SUPFAM" id="SSF52788">
    <property type="entry name" value="Phosphotyrosine protein phosphatases I"/>
    <property type="match status" value="1"/>
</dbReference>
<dbReference type="NCBIfam" id="NF007528">
    <property type="entry name" value="PRK10141.1"/>
    <property type="match status" value="1"/>
</dbReference>
<comment type="caution">
    <text evidence="6">The sequence shown here is derived from an EMBL/GenBank/DDBJ whole genome shotgun (WGS) entry which is preliminary data.</text>
</comment>
<dbReference type="AlphaFoldDB" id="A0A094IQU3"/>
<keyword evidence="2" id="KW-0805">Transcription regulation</keyword>
<dbReference type="InterPro" id="IPR001845">
    <property type="entry name" value="HTH_ArsR_DNA-bd_dom"/>
</dbReference>
<feature type="domain" description="HTH arsR-type" evidence="5">
    <location>
        <begin position="135"/>
        <end position="228"/>
    </location>
</feature>
<dbReference type="NCBIfam" id="NF033788">
    <property type="entry name" value="HTH_metalloreg"/>
    <property type="match status" value="1"/>
</dbReference>
<gene>
    <name evidence="6" type="ORF">IDAT_03805</name>
</gene>
<evidence type="ECO:0000256" key="1">
    <source>
        <dbReference type="ARBA" id="ARBA00022849"/>
    </source>
</evidence>
<keyword evidence="4" id="KW-0804">Transcription</keyword>
<dbReference type="PROSITE" id="PS00846">
    <property type="entry name" value="HTH_ARSR_1"/>
    <property type="match status" value="1"/>
</dbReference>
<dbReference type="GO" id="GO:0003700">
    <property type="term" value="F:DNA-binding transcription factor activity"/>
    <property type="evidence" value="ECO:0007669"/>
    <property type="project" value="InterPro"/>
</dbReference>
<dbReference type="SUPFAM" id="SSF46785">
    <property type="entry name" value="Winged helix' DNA-binding domain"/>
    <property type="match status" value="1"/>
</dbReference>
<dbReference type="EMBL" id="JPIN01000002">
    <property type="protein sequence ID" value="KFZ29482.1"/>
    <property type="molecule type" value="Genomic_DNA"/>
</dbReference>
<dbReference type="FunFam" id="1.10.10.10:FF:000279">
    <property type="entry name" value="Transcriptional regulator, ArsR family"/>
    <property type="match status" value="1"/>
</dbReference>
<keyword evidence="7" id="KW-1185">Reference proteome</keyword>
<accession>A0A094IQU3</accession>
<keyword evidence="1" id="KW-0059">Arsenical resistance</keyword>
<dbReference type="STRING" id="1517416.IDAT_03805"/>
<dbReference type="InterPro" id="IPR018334">
    <property type="entry name" value="ArsR_HTH"/>
</dbReference>
<dbReference type="eggNOG" id="COG0394">
    <property type="taxonomic scope" value="Bacteria"/>
</dbReference>
<dbReference type="SMART" id="SM00418">
    <property type="entry name" value="HTH_ARSR"/>
    <property type="match status" value="1"/>
</dbReference>
<dbReference type="Gene3D" id="3.40.50.2300">
    <property type="match status" value="1"/>
</dbReference>
<dbReference type="CDD" id="cd00090">
    <property type="entry name" value="HTH_ARSR"/>
    <property type="match status" value="1"/>
</dbReference>
<sequence length="235" mass="26683">MHILFVCTANSARSLIAEALLQQLAGDRMHVSSAGTEPTTAHPRALAALQRRGIATDNLRSKSLDGLADTQFDYVISLCDRARKECQPLFRGQNFISWDFPDPVAADTDAAFDKTVHELSERIRMFLLIQDKRDTTKHLFNAPTDFFKVMADPLRLQMLLLLHRGELCVCDLVDATGMSQPKVSRHLAQLREYGLLLDRKDSRWVYYRLNPAMPDWMAKIIATTAEYNPMKRTTS</sequence>
<dbReference type="InterPro" id="IPR036390">
    <property type="entry name" value="WH_DNA-bd_sf"/>
</dbReference>
<dbReference type="InterPro" id="IPR023485">
    <property type="entry name" value="Ptyr_pPase"/>
</dbReference>
<dbReference type="SMART" id="SM00226">
    <property type="entry name" value="LMWPc"/>
    <property type="match status" value="1"/>
</dbReference>
<dbReference type="InterPro" id="IPR011991">
    <property type="entry name" value="ArsR-like_HTH"/>
</dbReference>
<evidence type="ECO:0000313" key="7">
    <source>
        <dbReference type="Proteomes" id="UP000053718"/>
    </source>
</evidence>
<dbReference type="InterPro" id="IPR036196">
    <property type="entry name" value="Ptyr_pPase_sf"/>
</dbReference>
<dbReference type="PRINTS" id="PR00778">
    <property type="entry name" value="HTHARSR"/>
</dbReference>
<organism evidence="6 7">
    <name type="scientific">Pseudidiomarina atlantica</name>
    <dbReference type="NCBI Taxonomy" id="1517416"/>
    <lineage>
        <taxon>Bacteria</taxon>
        <taxon>Pseudomonadati</taxon>
        <taxon>Pseudomonadota</taxon>
        <taxon>Gammaproteobacteria</taxon>
        <taxon>Alteromonadales</taxon>
        <taxon>Idiomarinaceae</taxon>
        <taxon>Pseudidiomarina</taxon>
    </lineage>
</organism>
<dbReference type="Proteomes" id="UP000053718">
    <property type="component" value="Unassembled WGS sequence"/>
</dbReference>
<dbReference type="CDD" id="cd16345">
    <property type="entry name" value="LMWP_ArsC"/>
    <property type="match status" value="1"/>
</dbReference>
<dbReference type="OrthoDB" id="9793058at2"/>
<dbReference type="Gene3D" id="1.10.10.10">
    <property type="entry name" value="Winged helix-like DNA-binding domain superfamily/Winged helix DNA-binding domain"/>
    <property type="match status" value="1"/>
</dbReference>
<keyword evidence="3" id="KW-0238">DNA-binding</keyword>